<evidence type="ECO:0000313" key="6">
    <source>
        <dbReference type="EMBL" id="CAF1596914.1"/>
    </source>
</evidence>
<evidence type="ECO:0000256" key="1">
    <source>
        <dbReference type="ARBA" id="ARBA00007359"/>
    </source>
</evidence>
<dbReference type="GO" id="GO:0003677">
    <property type="term" value="F:DNA binding"/>
    <property type="evidence" value="ECO:0007669"/>
    <property type="project" value="TreeGrafter"/>
</dbReference>
<dbReference type="Gene3D" id="3.60.10.10">
    <property type="entry name" value="Endonuclease/exonuclease/phosphatase"/>
    <property type="match status" value="1"/>
</dbReference>
<dbReference type="GO" id="GO:0006308">
    <property type="term" value="P:DNA catabolic process"/>
    <property type="evidence" value="ECO:0007669"/>
    <property type="project" value="InterPro"/>
</dbReference>
<feature type="chain" id="PRO_5032806817" description="Endonuclease/exonuclease/phosphatase domain-containing protein" evidence="4">
    <location>
        <begin position="21"/>
        <end position="326"/>
    </location>
</feature>
<keyword evidence="3" id="KW-0378">Hydrolase</keyword>
<dbReference type="SUPFAM" id="SSF56219">
    <property type="entry name" value="DNase I-like"/>
    <property type="match status" value="1"/>
</dbReference>
<dbReference type="InterPro" id="IPR005135">
    <property type="entry name" value="Endo/exonuclease/phosphatase"/>
</dbReference>
<proteinExistence type="inferred from homology"/>
<reference evidence="6" key="1">
    <citation type="submission" date="2021-02" db="EMBL/GenBank/DDBJ databases">
        <authorList>
            <person name="Nowell W R."/>
        </authorList>
    </citation>
    <scope>NUCLEOTIDE SEQUENCE</scope>
</reference>
<evidence type="ECO:0000256" key="4">
    <source>
        <dbReference type="SAM" id="SignalP"/>
    </source>
</evidence>
<dbReference type="InterPro" id="IPR036691">
    <property type="entry name" value="Endo/exonu/phosph_ase_sf"/>
</dbReference>
<dbReference type="GO" id="GO:0005634">
    <property type="term" value="C:nucleus"/>
    <property type="evidence" value="ECO:0007669"/>
    <property type="project" value="TreeGrafter"/>
</dbReference>
<organism evidence="6 7">
    <name type="scientific">Rotaria magnacalcarata</name>
    <dbReference type="NCBI Taxonomy" id="392030"/>
    <lineage>
        <taxon>Eukaryota</taxon>
        <taxon>Metazoa</taxon>
        <taxon>Spiralia</taxon>
        <taxon>Gnathifera</taxon>
        <taxon>Rotifera</taxon>
        <taxon>Eurotatoria</taxon>
        <taxon>Bdelloidea</taxon>
        <taxon>Philodinida</taxon>
        <taxon>Philodinidae</taxon>
        <taxon>Rotaria</taxon>
    </lineage>
</organism>
<evidence type="ECO:0000313" key="7">
    <source>
        <dbReference type="Proteomes" id="UP000663834"/>
    </source>
</evidence>
<dbReference type="Pfam" id="PF03372">
    <property type="entry name" value="Exo_endo_phos"/>
    <property type="match status" value="1"/>
</dbReference>
<dbReference type="SMART" id="SM00476">
    <property type="entry name" value="DNaseIc"/>
    <property type="match status" value="1"/>
</dbReference>
<dbReference type="InterPro" id="IPR016202">
    <property type="entry name" value="DNase_I"/>
</dbReference>
<protein>
    <recommendedName>
        <fullName evidence="5">Endonuclease/exonuclease/phosphatase domain-containing protein</fullName>
    </recommendedName>
</protein>
<accession>A0A816AFA9</accession>
<keyword evidence="2" id="KW-0540">Nuclease</keyword>
<dbReference type="Proteomes" id="UP000663834">
    <property type="component" value="Unassembled WGS sequence"/>
</dbReference>
<dbReference type="PANTHER" id="PTHR11371:SF31">
    <property type="entry name" value="EXTRACELLULAR NUCLEASE"/>
    <property type="match status" value="1"/>
</dbReference>
<dbReference type="GO" id="GO:0004530">
    <property type="term" value="F:deoxyribonuclease I activity"/>
    <property type="evidence" value="ECO:0007669"/>
    <property type="project" value="TreeGrafter"/>
</dbReference>
<comment type="similarity">
    <text evidence="1">Belongs to the DNase I family.</text>
</comment>
<dbReference type="OrthoDB" id="10061407at2759"/>
<evidence type="ECO:0000256" key="3">
    <source>
        <dbReference type="ARBA" id="ARBA00022801"/>
    </source>
</evidence>
<comment type="caution">
    <text evidence="6">The sequence shown here is derived from an EMBL/GenBank/DDBJ whole genome shotgun (WGS) entry which is preliminary data.</text>
</comment>
<evidence type="ECO:0000259" key="5">
    <source>
        <dbReference type="Pfam" id="PF03372"/>
    </source>
</evidence>
<sequence>MLNISCKLLLVVILGSFASAIRIGSFNLHQYGPKKSSNATLTNLIAQIINDFDLAAIQEITDVSLKAPIVLHQALNGVSKLGPYTMTLSERVGDSTSKEQYIFFNREATSGLQLLSASVYDDSRYDYFERAPSMATYKVKKPGKSGVKTFTIMSDDSEMFITEYTMNVHLRPDDAYQESVNMRHVIEDFIIRHPEYFSQTTTSYAEAIIQNVENPTSQNKPSLNTQHPILIVGDFNADCTYISLAQQDQLRSIFFADFKWMINNQVKTNTRQTCTYDRFLINGNNFVNAIIARSNTTVDFGTRFGMTLDDALRISDHLPIKFDINW</sequence>
<name>A0A816AFA9_9BILA</name>
<gene>
    <name evidence="6" type="ORF">KQP761_LOCUS21821</name>
</gene>
<keyword evidence="4" id="KW-0732">Signal</keyword>
<dbReference type="AlphaFoldDB" id="A0A816AFA9"/>
<evidence type="ECO:0000256" key="2">
    <source>
        <dbReference type="ARBA" id="ARBA00022722"/>
    </source>
</evidence>
<dbReference type="PANTHER" id="PTHR11371">
    <property type="entry name" value="DEOXYRIBONUCLEASE"/>
    <property type="match status" value="1"/>
</dbReference>
<feature type="domain" description="Endonuclease/exonuclease/phosphatase" evidence="5">
    <location>
        <begin position="25"/>
        <end position="317"/>
    </location>
</feature>
<dbReference type="EMBL" id="CAJNOW010011381">
    <property type="protein sequence ID" value="CAF1596914.1"/>
    <property type="molecule type" value="Genomic_DNA"/>
</dbReference>
<feature type="signal peptide" evidence="4">
    <location>
        <begin position="1"/>
        <end position="20"/>
    </location>
</feature>